<dbReference type="SUPFAM" id="SSF81324">
    <property type="entry name" value="Voltage-gated potassium channels"/>
    <property type="match status" value="1"/>
</dbReference>
<keyword evidence="6" id="KW-1185">Reference proteome</keyword>
<dbReference type="InterPro" id="IPR013099">
    <property type="entry name" value="K_chnl_dom"/>
</dbReference>
<dbReference type="Proteomes" id="UP000476934">
    <property type="component" value="Unassembled WGS sequence"/>
</dbReference>
<feature type="transmembrane region" description="Helical" evidence="1">
    <location>
        <begin position="36"/>
        <end position="60"/>
    </location>
</feature>
<reference evidence="4 6" key="2">
    <citation type="submission" date="2020-02" db="EMBL/GenBank/DDBJ databases">
        <authorList>
            <person name="Feng H."/>
        </authorList>
    </citation>
    <scope>NUCLEOTIDE SEQUENCE [LARGE SCALE GENOMIC DNA]</scope>
    <source>
        <strain evidence="4 6">Gsoil 114</strain>
    </source>
</reference>
<organism evidence="3 5">
    <name type="scientific">Heyndrickxia ginsengihumi</name>
    <dbReference type="NCBI Taxonomy" id="363870"/>
    <lineage>
        <taxon>Bacteria</taxon>
        <taxon>Bacillati</taxon>
        <taxon>Bacillota</taxon>
        <taxon>Bacilli</taxon>
        <taxon>Bacillales</taxon>
        <taxon>Bacillaceae</taxon>
        <taxon>Heyndrickxia</taxon>
    </lineage>
</organism>
<keyword evidence="1" id="KW-0812">Transmembrane</keyword>
<dbReference type="EMBL" id="JRUN01000028">
    <property type="protein sequence ID" value="KHD85240.1"/>
    <property type="molecule type" value="Genomic_DNA"/>
</dbReference>
<evidence type="ECO:0000313" key="5">
    <source>
        <dbReference type="Proteomes" id="UP000030588"/>
    </source>
</evidence>
<dbReference type="RefSeq" id="WP_025727983.1">
    <property type="nucleotide sequence ID" value="NZ_JAAIWK010000013.1"/>
</dbReference>
<dbReference type="Pfam" id="PF07885">
    <property type="entry name" value="Ion_trans_2"/>
    <property type="match status" value="1"/>
</dbReference>
<evidence type="ECO:0000313" key="4">
    <source>
        <dbReference type="EMBL" id="NEY20204.1"/>
    </source>
</evidence>
<keyword evidence="1" id="KW-0472">Membrane</keyword>
<keyword evidence="1" id="KW-1133">Transmembrane helix</keyword>
<dbReference type="GO" id="GO:0034220">
    <property type="term" value="P:monoatomic ion transmembrane transport"/>
    <property type="evidence" value="ECO:0007669"/>
    <property type="project" value="UniProtKB-KW"/>
</dbReference>
<dbReference type="AlphaFoldDB" id="A0A0A6VAI0"/>
<dbReference type="OrthoDB" id="9813518at2"/>
<keyword evidence="4" id="KW-0813">Transport</keyword>
<evidence type="ECO:0000259" key="2">
    <source>
        <dbReference type="Pfam" id="PF07885"/>
    </source>
</evidence>
<dbReference type="Proteomes" id="UP000030588">
    <property type="component" value="Unassembled WGS sequence"/>
</dbReference>
<gene>
    <name evidence="4" type="ORF">G4D61_09555</name>
    <name evidence="3" type="ORF">NG54_10365</name>
</gene>
<evidence type="ECO:0000256" key="1">
    <source>
        <dbReference type="SAM" id="Phobius"/>
    </source>
</evidence>
<evidence type="ECO:0000313" key="6">
    <source>
        <dbReference type="Proteomes" id="UP000476934"/>
    </source>
</evidence>
<accession>A0A0A6VAI0</accession>
<name>A0A0A6VAI0_9BACI</name>
<keyword evidence="4" id="KW-0407">Ion channel</keyword>
<keyword evidence="4" id="KW-0406">Ion transport</keyword>
<feature type="transmembrane region" description="Helical" evidence="1">
    <location>
        <begin position="80"/>
        <end position="100"/>
    </location>
</feature>
<reference evidence="3 5" key="1">
    <citation type="submission" date="2014-10" db="EMBL/GenBank/DDBJ databases">
        <title>Draft genome of phytase producing Bacillus ginsengihumi strain M2.11.</title>
        <authorList>
            <person name="Toymentseva A."/>
            <person name="Boulygina E.A."/>
            <person name="Kazakov S.V."/>
            <person name="Kayumov I."/>
            <person name="Suleimanova A.D."/>
            <person name="Mardanova A.M."/>
            <person name="Maria S.N."/>
            <person name="Sergey M.Y."/>
            <person name="Sharipova M.R."/>
        </authorList>
    </citation>
    <scope>NUCLEOTIDE SEQUENCE [LARGE SCALE GENOMIC DNA]</scope>
    <source>
        <strain evidence="3 5">M2.11</strain>
    </source>
</reference>
<comment type="caution">
    <text evidence="3">The sequence shown here is derived from an EMBL/GenBank/DDBJ whole genome shotgun (WGS) entry which is preliminary data.</text>
</comment>
<feature type="transmembrane region" description="Helical" evidence="1">
    <location>
        <begin position="107"/>
        <end position="129"/>
    </location>
</feature>
<sequence length="134" mass="15062">MFIIFGILVVICIVMSLKTLFFTSKLKYRQVSFDNFLFLSFTYTNIMIGFGLLYMILDIIGFPIALDHGHVLTGHYIERLLTYMYLSAVTLFSVGFGDVVPIGIARLLAVIESLLGYTIPATFMVKSLLDTGKK</sequence>
<proteinExistence type="predicted"/>
<feature type="transmembrane region" description="Helical" evidence="1">
    <location>
        <begin position="6"/>
        <end position="24"/>
    </location>
</feature>
<reference evidence="4 6" key="3">
    <citation type="submission" date="2020-03" db="EMBL/GenBank/DDBJ databases">
        <title>Bacillus aquiflavi sp. nov., isolated from yellow water of strong flavor Chinese baijiu in Yibin region of China.</title>
        <authorList>
            <person name="Xie J."/>
        </authorList>
    </citation>
    <scope>NUCLEOTIDE SEQUENCE [LARGE SCALE GENOMIC DNA]</scope>
    <source>
        <strain evidence="4 6">Gsoil 114</strain>
    </source>
</reference>
<evidence type="ECO:0000313" key="3">
    <source>
        <dbReference type="EMBL" id="KHD85240.1"/>
    </source>
</evidence>
<dbReference type="Gene3D" id="1.10.287.70">
    <property type="match status" value="1"/>
</dbReference>
<dbReference type="EMBL" id="JAAIWK010000013">
    <property type="protein sequence ID" value="NEY20204.1"/>
    <property type="molecule type" value="Genomic_DNA"/>
</dbReference>
<feature type="domain" description="Potassium channel" evidence="2">
    <location>
        <begin position="79"/>
        <end position="124"/>
    </location>
</feature>
<dbReference type="STRING" id="363870.NG54_10365"/>
<protein>
    <submittedName>
        <fullName evidence="3">Transporter</fullName>
    </submittedName>
    <submittedName>
        <fullName evidence="4">Two pore domain potassium channel family protein</fullName>
    </submittedName>
</protein>